<evidence type="ECO:0000313" key="2">
    <source>
        <dbReference type="EMBL" id="MED6206861.1"/>
    </source>
</evidence>
<proteinExistence type="predicted"/>
<accession>A0ABU6YBU2</accession>
<dbReference type="EMBL" id="JASCZI010241784">
    <property type="protein sequence ID" value="MED6206861.1"/>
    <property type="molecule type" value="Genomic_DNA"/>
</dbReference>
<comment type="caution">
    <text evidence="2">The sequence shown here is derived from an EMBL/GenBank/DDBJ whole genome shotgun (WGS) entry which is preliminary data.</text>
</comment>
<dbReference type="Proteomes" id="UP001341840">
    <property type="component" value="Unassembled WGS sequence"/>
</dbReference>
<protein>
    <submittedName>
        <fullName evidence="2">Uncharacterized protein</fullName>
    </submittedName>
</protein>
<organism evidence="2 3">
    <name type="scientific">Stylosanthes scabra</name>
    <dbReference type="NCBI Taxonomy" id="79078"/>
    <lineage>
        <taxon>Eukaryota</taxon>
        <taxon>Viridiplantae</taxon>
        <taxon>Streptophyta</taxon>
        <taxon>Embryophyta</taxon>
        <taxon>Tracheophyta</taxon>
        <taxon>Spermatophyta</taxon>
        <taxon>Magnoliopsida</taxon>
        <taxon>eudicotyledons</taxon>
        <taxon>Gunneridae</taxon>
        <taxon>Pentapetalae</taxon>
        <taxon>rosids</taxon>
        <taxon>fabids</taxon>
        <taxon>Fabales</taxon>
        <taxon>Fabaceae</taxon>
        <taxon>Papilionoideae</taxon>
        <taxon>50 kb inversion clade</taxon>
        <taxon>dalbergioids sensu lato</taxon>
        <taxon>Dalbergieae</taxon>
        <taxon>Pterocarpus clade</taxon>
        <taxon>Stylosanthes</taxon>
    </lineage>
</organism>
<feature type="region of interest" description="Disordered" evidence="1">
    <location>
        <begin position="134"/>
        <end position="156"/>
    </location>
</feature>
<keyword evidence="3" id="KW-1185">Reference proteome</keyword>
<sequence>MDARASGDCPDHATPDCLVPYIHEAGFGGPPQIRPGGVHDHVAGIADVAYHFGLRTDGDPISGCVREFRVWYGTDTRRWPRNIWADVPRLEGKELCGGEDDLAEAESADDSGERGSARCAVTVCSMLHHDDDRGRLVPQQDQQHRVSAVGPVAARL</sequence>
<gene>
    <name evidence="2" type="ORF">PIB30_030632</name>
</gene>
<name>A0ABU6YBU2_9FABA</name>
<evidence type="ECO:0000313" key="3">
    <source>
        <dbReference type="Proteomes" id="UP001341840"/>
    </source>
</evidence>
<reference evidence="2 3" key="1">
    <citation type="journal article" date="2023" name="Plants (Basel)">
        <title>Bridging the Gap: Combining Genomics and Transcriptomics Approaches to Understand Stylosanthes scabra, an Orphan Legume from the Brazilian Caatinga.</title>
        <authorList>
            <person name="Ferreira-Neto J.R.C."/>
            <person name="da Silva M.D."/>
            <person name="Binneck E."/>
            <person name="de Melo N.F."/>
            <person name="da Silva R.H."/>
            <person name="de Melo A.L.T.M."/>
            <person name="Pandolfi V."/>
            <person name="Bustamante F.O."/>
            <person name="Brasileiro-Vidal A.C."/>
            <person name="Benko-Iseppon A.M."/>
        </authorList>
    </citation>
    <scope>NUCLEOTIDE SEQUENCE [LARGE SCALE GENOMIC DNA]</scope>
    <source>
        <tissue evidence="2">Leaves</tissue>
    </source>
</reference>
<evidence type="ECO:0000256" key="1">
    <source>
        <dbReference type="SAM" id="MobiDB-lite"/>
    </source>
</evidence>